<dbReference type="Proteomes" id="UP001596189">
    <property type="component" value="Unassembled WGS sequence"/>
</dbReference>
<protein>
    <submittedName>
        <fullName evidence="3">Fasciclin domain-containing protein</fullName>
    </submittedName>
</protein>
<evidence type="ECO:0000259" key="2">
    <source>
        <dbReference type="Pfam" id="PF02469"/>
    </source>
</evidence>
<sequence>MSVIRRSITSVVAAALLGATALAVAPSASASTQHRARPTSAALGTNSLAAVLAADGHSFDRNWSDFDIVDAAVGAVLAAKPSSPVAVLADGTVPLTAFLPTDRAFQVLVADLTGHWYRAEAQVFAAAATLGIDTIEAVLLYHVVPGATITAKQALRSDGAVLQTALPGATFKVDVLSRWFGIVQLVDNDRNDINPFLVPGKLDINKGNVQIAHGISFVLRPADL</sequence>
<keyword evidence="1" id="KW-0732">Signal</keyword>
<keyword evidence="4" id="KW-1185">Reference proteome</keyword>
<feature type="domain" description="FAS1" evidence="2">
    <location>
        <begin position="88"/>
        <end position="175"/>
    </location>
</feature>
<dbReference type="InterPro" id="IPR006311">
    <property type="entry name" value="TAT_signal"/>
</dbReference>
<accession>A0ABW1JJ61</accession>
<dbReference type="Pfam" id="PF02469">
    <property type="entry name" value="Fasciclin"/>
    <property type="match status" value="1"/>
</dbReference>
<evidence type="ECO:0000256" key="1">
    <source>
        <dbReference type="SAM" id="SignalP"/>
    </source>
</evidence>
<organism evidence="3 4">
    <name type="scientific">Angustibacter luteus</name>
    <dbReference type="NCBI Taxonomy" id="658456"/>
    <lineage>
        <taxon>Bacteria</taxon>
        <taxon>Bacillati</taxon>
        <taxon>Actinomycetota</taxon>
        <taxon>Actinomycetes</taxon>
        <taxon>Kineosporiales</taxon>
        <taxon>Kineosporiaceae</taxon>
    </lineage>
</organism>
<dbReference type="InterPro" id="IPR036378">
    <property type="entry name" value="FAS1_dom_sf"/>
</dbReference>
<dbReference type="PROSITE" id="PS51318">
    <property type="entry name" value="TAT"/>
    <property type="match status" value="1"/>
</dbReference>
<dbReference type="EMBL" id="JBHSRD010000008">
    <property type="protein sequence ID" value="MFC6009184.1"/>
    <property type="molecule type" value="Genomic_DNA"/>
</dbReference>
<feature type="signal peptide" evidence="1">
    <location>
        <begin position="1"/>
        <end position="30"/>
    </location>
</feature>
<dbReference type="Gene3D" id="2.30.180.10">
    <property type="entry name" value="FAS1 domain"/>
    <property type="match status" value="1"/>
</dbReference>
<dbReference type="InterPro" id="IPR000782">
    <property type="entry name" value="FAS1_domain"/>
</dbReference>
<evidence type="ECO:0000313" key="3">
    <source>
        <dbReference type="EMBL" id="MFC6009184.1"/>
    </source>
</evidence>
<name>A0ABW1JJ61_9ACTN</name>
<proteinExistence type="predicted"/>
<gene>
    <name evidence="3" type="ORF">ACFQDO_18795</name>
</gene>
<feature type="chain" id="PRO_5045574837" evidence="1">
    <location>
        <begin position="31"/>
        <end position="224"/>
    </location>
</feature>
<evidence type="ECO:0000313" key="4">
    <source>
        <dbReference type="Proteomes" id="UP001596189"/>
    </source>
</evidence>
<reference evidence="4" key="1">
    <citation type="journal article" date="2019" name="Int. J. Syst. Evol. Microbiol.">
        <title>The Global Catalogue of Microorganisms (GCM) 10K type strain sequencing project: providing services to taxonomists for standard genome sequencing and annotation.</title>
        <authorList>
            <consortium name="The Broad Institute Genomics Platform"/>
            <consortium name="The Broad Institute Genome Sequencing Center for Infectious Disease"/>
            <person name="Wu L."/>
            <person name="Ma J."/>
        </authorList>
    </citation>
    <scope>NUCLEOTIDE SEQUENCE [LARGE SCALE GENOMIC DNA]</scope>
    <source>
        <strain evidence="4">KACC 14249</strain>
    </source>
</reference>
<dbReference type="RefSeq" id="WP_345717710.1">
    <property type="nucleotide sequence ID" value="NZ_BAABFP010000007.1"/>
</dbReference>
<comment type="caution">
    <text evidence="3">The sequence shown here is derived from an EMBL/GenBank/DDBJ whole genome shotgun (WGS) entry which is preliminary data.</text>
</comment>
<dbReference type="SUPFAM" id="SSF82153">
    <property type="entry name" value="FAS1 domain"/>
    <property type="match status" value="1"/>
</dbReference>